<accession>A0ABN6VF71</accession>
<proteinExistence type="predicted"/>
<dbReference type="InterPro" id="IPR031451">
    <property type="entry name" value="MqsR_toxin"/>
</dbReference>
<evidence type="ECO:0000313" key="1">
    <source>
        <dbReference type="EMBL" id="BDV33874.1"/>
    </source>
</evidence>
<reference evidence="1 2" key="1">
    <citation type="journal article" date="2023" name="Int. J. Syst. Evol. Microbiol.">
        <title>Methylocystis iwaonis sp. nov., a type II methane-oxidizing bacterium from surface soil of a rice paddy field in Japan, and emended description of the genus Methylocystis (ex Whittenbury et al. 1970) Bowman et al. 1993.</title>
        <authorList>
            <person name="Kaise H."/>
            <person name="Sawadogo J.B."/>
            <person name="Alam M.S."/>
            <person name="Ueno C."/>
            <person name="Dianou D."/>
            <person name="Shinjo R."/>
            <person name="Asakawa S."/>
        </authorList>
    </citation>
    <scope>NUCLEOTIDE SEQUENCE [LARGE SCALE GENOMIC DNA]</scope>
    <source>
        <strain evidence="1 2">SS37A-Re</strain>
    </source>
</reference>
<name>A0ABN6VF71_9HYPH</name>
<evidence type="ECO:0000313" key="2">
    <source>
        <dbReference type="Proteomes" id="UP001317629"/>
    </source>
</evidence>
<sequence length="105" mass="11722">MNEKRKPTYDLAAFKLACGDADKLNATGTAVRSAAALGFGRVDIAATIQTMQRDHFYKSMTSYADHRIWQDVYHVPSPVGALYIKFTADAVTEFLLLSFKEKDND</sequence>
<keyword evidence="2" id="KW-1185">Reference proteome</keyword>
<dbReference type="Gene3D" id="3.30.2310.40">
    <property type="match status" value="1"/>
</dbReference>
<dbReference type="Pfam" id="PF15723">
    <property type="entry name" value="MqsR_toxin"/>
    <property type="match status" value="1"/>
</dbReference>
<gene>
    <name evidence="1" type="ORF">SS37A_14030</name>
</gene>
<dbReference type="EMBL" id="AP027142">
    <property type="protein sequence ID" value="BDV33874.1"/>
    <property type="molecule type" value="Genomic_DNA"/>
</dbReference>
<organism evidence="1 2">
    <name type="scientific">Methylocystis iwaonis</name>
    <dbReference type="NCBI Taxonomy" id="2885079"/>
    <lineage>
        <taxon>Bacteria</taxon>
        <taxon>Pseudomonadati</taxon>
        <taxon>Pseudomonadota</taxon>
        <taxon>Alphaproteobacteria</taxon>
        <taxon>Hyphomicrobiales</taxon>
        <taxon>Methylocystaceae</taxon>
        <taxon>Methylocystis</taxon>
    </lineage>
</organism>
<dbReference type="RefSeq" id="WP_281931424.1">
    <property type="nucleotide sequence ID" value="NZ_AP027142.1"/>
</dbReference>
<protein>
    <recommendedName>
        <fullName evidence="3">Type II toxin-antitoxin system MqsR family toxin</fullName>
    </recommendedName>
</protein>
<dbReference type="CDD" id="cd12869">
    <property type="entry name" value="MqsR"/>
    <property type="match status" value="1"/>
</dbReference>
<evidence type="ECO:0008006" key="3">
    <source>
        <dbReference type="Google" id="ProtNLM"/>
    </source>
</evidence>
<dbReference type="InterPro" id="IPR038493">
    <property type="entry name" value="MqsR_sf"/>
</dbReference>
<dbReference type="Proteomes" id="UP001317629">
    <property type="component" value="Chromosome"/>
</dbReference>